<name>A0A9D2L8S7_9FIRM</name>
<organism evidence="3 4">
    <name type="scientific">Candidatus Enterocloster faecavium</name>
    <dbReference type="NCBI Taxonomy" id="2838560"/>
    <lineage>
        <taxon>Bacteria</taxon>
        <taxon>Bacillati</taxon>
        <taxon>Bacillota</taxon>
        <taxon>Clostridia</taxon>
        <taxon>Lachnospirales</taxon>
        <taxon>Lachnospiraceae</taxon>
        <taxon>Enterocloster</taxon>
    </lineage>
</organism>
<accession>A0A9D2L8S7</accession>
<evidence type="ECO:0000313" key="4">
    <source>
        <dbReference type="Proteomes" id="UP000886804"/>
    </source>
</evidence>
<protein>
    <recommendedName>
        <fullName evidence="2">DUF6128 domain-containing protein</fullName>
    </recommendedName>
</protein>
<evidence type="ECO:0000313" key="3">
    <source>
        <dbReference type="EMBL" id="HJB08102.1"/>
    </source>
</evidence>
<feature type="region of interest" description="Disordered" evidence="1">
    <location>
        <begin position="233"/>
        <end position="301"/>
    </location>
</feature>
<gene>
    <name evidence="3" type="ORF">H9716_09635</name>
</gene>
<dbReference type="AlphaFoldDB" id="A0A9D2L8S7"/>
<reference evidence="3" key="2">
    <citation type="submission" date="2021-04" db="EMBL/GenBank/DDBJ databases">
        <authorList>
            <person name="Gilroy R."/>
        </authorList>
    </citation>
    <scope>NUCLEOTIDE SEQUENCE</scope>
    <source>
        <strain evidence="3">CHK188-4685</strain>
    </source>
</reference>
<feature type="domain" description="DUF6128" evidence="2">
    <location>
        <begin position="357"/>
        <end position="439"/>
    </location>
</feature>
<feature type="compositionally biased region" description="Basic and acidic residues" evidence="1">
    <location>
        <begin position="246"/>
        <end position="285"/>
    </location>
</feature>
<feature type="compositionally biased region" description="Pro residues" evidence="1">
    <location>
        <begin position="287"/>
        <end position="299"/>
    </location>
</feature>
<evidence type="ECO:0000259" key="2">
    <source>
        <dbReference type="Pfam" id="PF19623"/>
    </source>
</evidence>
<feature type="region of interest" description="Disordered" evidence="1">
    <location>
        <begin position="152"/>
        <end position="173"/>
    </location>
</feature>
<dbReference type="Pfam" id="PF19623">
    <property type="entry name" value="DUF6128"/>
    <property type="match status" value="1"/>
</dbReference>
<comment type="caution">
    <text evidence="3">The sequence shown here is derived from an EMBL/GenBank/DDBJ whole genome shotgun (WGS) entry which is preliminary data.</text>
</comment>
<dbReference type="Proteomes" id="UP000886804">
    <property type="component" value="Unassembled WGS sequence"/>
</dbReference>
<reference evidence="3" key="1">
    <citation type="journal article" date="2021" name="PeerJ">
        <title>Extensive microbial diversity within the chicken gut microbiome revealed by metagenomics and culture.</title>
        <authorList>
            <person name="Gilroy R."/>
            <person name="Ravi A."/>
            <person name="Getino M."/>
            <person name="Pursley I."/>
            <person name="Horton D.L."/>
            <person name="Alikhan N.F."/>
            <person name="Baker D."/>
            <person name="Gharbi K."/>
            <person name="Hall N."/>
            <person name="Watson M."/>
            <person name="Adriaenssens E.M."/>
            <person name="Foster-Nyarko E."/>
            <person name="Jarju S."/>
            <person name="Secka A."/>
            <person name="Antonio M."/>
            <person name="Oren A."/>
            <person name="Chaudhuri R.R."/>
            <person name="La Ragione R."/>
            <person name="Hildebrand F."/>
            <person name="Pallen M.J."/>
        </authorList>
    </citation>
    <scope>NUCLEOTIDE SEQUENCE</scope>
    <source>
        <strain evidence="3">CHK188-4685</strain>
    </source>
</reference>
<evidence type="ECO:0000256" key="1">
    <source>
        <dbReference type="SAM" id="MobiDB-lite"/>
    </source>
</evidence>
<feature type="compositionally biased region" description="Basic and acidic residues" evidence="1">
    <location>
        <begin position="152"/>
        <end position="166"/>
    </location>
</feature>
<sequence length="449" mass="50645">MANYRRLISYIYAYEGDIKGKNIGFVKLESRNGQCRLSINVKKVYVGGSDLGVYLLSPGKEIGLGNIFIRGGSGEFRASVAVDNVGDSGIPMEECYGLSIHEPSDEWRSYRTIWEDAVAHAAQVELEETAPPKEKKDEELAQEAKEIAAKLDEEILENEKREKEKSQSGAEPLYDIRPVKDLKEESVPAAPEEPSIPSFLNVMDNRRDILQEEMRENRIAGRPFGNGVFQRAKEAQARPGLQMEPEVSKEAERPAEPEVSKEAERPAEPEVSQEMERPAEAEVSKPPEGPAPSEKPSPEPQELILEDPGILEQLEQEEKAAMRPGQLWEMFSRRWPKIQAFDCTGGCEILTIKPQDIGLMPREIWTYGNNSFLLHGYYNYRYLILAKVGDPDGKGSRYILGVPGNYYSNEKYMASMFGFPHFVLAKRQSAPGGRFGYWYTDIRLDHFTA</sequence>
<proteinExistence type="predicted"/>
<dbReference type="InterPro" id="IPR046131">
    <property type="entry name" value="DUF6128"/>
</dbReference>
<dbReference type="EMBL" id="DWYS01000116">
    <property type="protein sequence ID" value="HJB08102.1"/>
    <property type="molecule type" value="Genomic_DNA"/>
</dbReference>